<protein>
    <submittedName>
        <fullName evidence="1">Uncharacterized protein</fullName>
    </submittedName>
</protein>
<dbReference type="Proteomes" id="UP000215590">
    <property type="component" value="Unassembled WGS sequence"/>
</dbReference>
<keyword evidence="2" id="KW-1185">Reference proteome</keyword>
<reference evidence="1 2" key="1">
    <citation type="submission" date="2017-07" db="EMBL/GenBank/DDBJ databases">
        <title>Phylogenetic study on the rhizospheric bacterium Ochrobactrum sp. A44.</title>
        <authorList>
            <person name="Krzyzanowska D.M."/>
            <person name="Ossowicki A."/>
            <person name="Rajewska M."/>
            <person name="Maciag T."/>
            <person name="Kaczynski Z."/>
            <person name="Czerwicka M."/>
            <person name="Jafra S."/>
        </authorList>
    </citation>
    <scope>NUCLEOTIDE SEQUENCE [LARGE SCALE GENOMIC DNA]</scope>
    <source>
        <strain evidence="1 2">DSM 7216</strain>
    </source>
</reference>
<gene>
    <name evidence="1" type="ORF">CEV31_0415</name>
</gene>
<sequence>MPAPYSNDAAAALASKIALILHFGKIIDDSSTGGLAETSSYFL</sequence>
<evidence type="ECO:0000313" key="1">
    <source>
        <dbReference type="EMBL" id="OYR22056.1"/>
    </source>
</evidence>
<organism evidence="1 2">
    <name type="scientific">Brucella thiophenivorans</name>
    <dbReference type="NCBI Taxonomy" id="571255"/>
    <lineage>
        <taxon>Bacteria</taxon>
        <taxon>Pseudomonadati</taxon>
        <taxon>Pseudomonadota</taxon>
        <taxon>Alphaproteobacteria</taxon>
        <taxon>Hyphomicrobiales</taxon>
        <taxon>Brucellaceae</taxon>
        <taxon>Brucella/Ochrobactrum group</taxon>
        <taxon>Brucella</taxon>
    </lineage>
</organism>
<accession>A0A256G517</accession>
<dbReference type="AlphaFoldDB" id="A0A256G517"/>
<dbReference type="EMBL" id="NNRJ01000009">
    <property type="protein sequence ID" value="OYR22056.1"/>
    <property type="molecule type" value="Genomic_DNA"/>
</dbReference>
<name>A0A256G517_9HYPH</name>
<comment type="caution">
    <text evidence="1">The sequence shown here is derived from an EMBL/GenBank/DDBJ whole genome shotgun (WGS) entry which is preliminary data.</text>
</comment>
<proteinExistence type="predicted"/>
<evidence type="ECO:0000313" key="2">
    <source>
        <dbReference type="Proteomes" id="UP000215590"/>
    </source>
</evidence>